<sequence length="232" mass="26376">MERTSYLSQIAKITDNLYLSSFAGATEHNFKKFGITCVISVCKETPKIELPNLESVKLNVLDRPNELLSLHFDTLTDKIHEIISEKKGSCLVHCVAGISRSATIILAYLMKYLKISLKEAHSHVKSKRPFIRPNLGFWKQLVDYEKSLFQTNSVRIIPSNIGFIPDVYENEVRSMYWARNNPHSAGTLAAQNKSPKTSTSNIEEHDIVREKKENSSIYTTTYKSSFQAFPKS</sequence>
<dbReference type="AlphaFoldDB" id="A0A813RR01"/>
<evidence type="ECO:0000259" key="5">
    <source>
        <dbReference type="PROSITE" id="PS50056"/>
    </source>
</evidence>
<comment type="caution">
    <text evidence="6">The sequence shown here is derived from an EMBL/GenBank/DDBJ whole genome shotgun (WGS) entry which is preliminary data.</text>
</comment>
<keyword evidence="7" id="KW-1185">Reference proteome</keyword>
<proteinExistence type="inferred from homology"/>
<dbReference type="InterPro" id="IPR000340">
    <property type="entry name" value="Dual-sp_phosphatase_cat-dom"/>
</dbReference>
<dbReference type="InterPro" id="IPR052103">
    <property type="entry name" value="Dual_spec_Phospatases"/>
</dbReference>
<dbReference type="GO" id="GO:0004721">
    <property type="term" value="F:phosphoprotein phosphatase activity"/>
    <property type="evidence" value="ECO:0007669"/>
    <property type="project" value="UniProtKB-KW"/>
</dbReference>
<gene>
    <name evidence="6" type="ORF">OXX778_LOCUS5844</name>
</gene>
<dbReference type="SUPFAM" id="SSF52799">
    <property type="entry name" value="(Phosphotyrosine protein) phosphatases II"/>
    <property type="match status" value="1"/>
</dbReference>
<dbReference type="PROSITE" id="PS00383">
    <property type="entry name" value="TYR_PHOSPHATASE_1"/>
    <property type="match status" value="1"/>
</dbReference>
<evidence type="ECO:0008006" key="8">
    <source>
        <dbReference type="Google" id="ProtNLM"/>
    </source>
</evidence>
<dbReference type="Gene3D" id="3.90.190.10">
    <property type="entry name" value="Protein tyrosine phosphatase superfamily"/>
    <property type="match status" value="1"/>
</dbReference>
<keyword evidence="2" id="KW-0378">Hydrolase</keyword>
<evidence type="ECO:0000256" key="1">
    <source>
        <dbReference type="ARBA" id="ARBA00008601"/>
    </source>
</evidence>
<evidence type="ECO:0000259" key="4">
    <source>
        <dbReference type="PROSITE" id="PS50054"/>
    </source>
</evidence>
<evidence type="ECO:0000313" key="6">
    <source>
        <dbReference type="EMBL" id="CAF0788527.1"/>
    </source>
</evidence>
<reference evidence="6" key="1">
    <citation type="submission" date="2021-02" db="EMBL/GenBank/DDBJ databases">
        <authorList>
            <person name="Nowell W R."/>
        </authorList>
    </citation>
    <scope>NUCLEOTIDE SEQUENCE</scope>
    <source>
        <strain evidence="6">Ploen Becks lab</strain>
    </source>
</reference>
<dbReference type="Pfam" id="PF00782">
    <property type="entry name" value="DSPc"/>
    <property type="match status" value="1"/>
</dbReference>
<comment type="similarity">
    <text evidence="1">Belongs to the protein-tyrosine phosphatase family. Non-receptor class dual specificity subfamily.</text>
</comment>
<dbReference type="InterPro" id="IPR029021">
    <property type="entry name" value="Prot-tyrosine_phosphatase-like"/>
</dbReference>
<organism evidence="6 7">
    <name type="scientific">Brachionus calyciflorus</name>
    <dbReference type="NCBI Taxonomy" id="104777"/>
    <lineage>
        <taxon>Eukaryota</taxon>
        <taxon>Metazoa</taxon>
        <taxon>Spiralia</taxon>
        <taxon>Gnathifera</taxon>
        <taxon>Rotifera</taxon>
        <taxon>Eurotatoria</taxon>
        <taxon>Monogononta</taxon>
        <taxon>Pseudotrocha</taxon>
        <taxon>Ploima</taxon>
        <taxon>Brachionidae</taxon>
        <taxon>Brachionus</taxon>
    </lineage>
</organism>
<dbReference type="InterPro" id="IPR000387">
    <property type="entry name" value="Tyr_Pase_dom"/>
</dbReference>
<evidence type="ECO:0000256" key="3">
    <source>
        <dbReference type="ARBA" id="ARBA00022912"/>
    </source>
</evidence>
<dbReference type="PANTHER" id="PTHR45961:SF6">
    <property type="entry name" value="IP21249P"/>
    <property type="match status" value="1"/>
</dbReference>
<dbReference type="PROSITE" id="PS50054">
    <property type="entry name" value="TYR_PHOSPHATASE_DUAL"/>
    <property type="match status" value="1"/>
</dbReference>
<evidence type="ECO:0000313" key="7">
    <source>
        <dbReference type="Proteomes" id="UP000663879"/>
    </source>
</evidence>
<name>A0A813RR01_9BILA</name>
<dbReference type="InterPro" id="IPR020422">
    <property type="entry name" value="TYR_PHOSPHATASE_DUAL_dom"/>
</dbReference>
<evidence type="ECO:0000256" key="2">
    <source>
        <dbReference type="ARBA" id="ARBA00022801"/>
    </source>
</evidence>
<protein>
    <recommendedName>
        <fullName evidence="8">Protein-tyrosine-phosphatase</fullName>
    </recommendedName>
</protein>
<dbReference type="OrthoDB" id="285418at2759"/>
<feature type="domain" description="Tyrosine-protein phosphatase" evidence="4">
    <location>
        <begin position="9"/>
        <end position="150"/>
    </location>
</feature>
<dbReference type="Proteomes" id="UP000663879">
    <property type="component" value="Unassembled WGS sequence"/>
</dbReference>
<dbReference type="PROSITE" id="PS50056">
    <property type="entry name" value="TYR_PHOSPHATASE_2"/>
    <property type="match status" value="1"/>
</dbReference>
<dbReference type="SMART" id="SM00195">
    <property type="entry name" value="DSPc"/>
    <property type="match status" value="1"/>
</dbReference>
<dbReference type="CDD" id="cd14514">
    <property type="entry name" value="DUSP14-like"/>
    <property type="match status" value="1"/>
</dbReference>
<keyword evidence="3" id="KW-0904">Protein phosphatase</keyword>
<dbReference type="PANTHER" id="PTHR45961">
    <property type="entry name" value="IP21249P"/>
    <property type="match status" value="1"/>
</dbReference>
<accession>A0A813RR01</accession>
<dbReference type="EMBL" id="CAJNOC010000660">
    <property type="protein sequence ID" value="CAF0788527.1"/>
    <property type="molecule type" value="Genomic_DNA"/>
</dbReference>
<dbReference type="GO" id="GO:0005737">
    <property type="term" value="C:cytoplasm"/>
    <property type="evidence" value="ECO:0007669"/>
    <property type="project" value="TreeGrafter"/>
</dbReference>
<dbReference type="InterPro" id="IPR016130">
    <property type="entry name" value="Tyr_Pase_AS"/>
</dbReference>
<feature type="domain" description="Tyrosine specific protein phosphatases" evidence="5">
    <location>
        <begin position="73"/>
        <end position="129"/>
    </location>
</feature>